<feature type="region of interest" description="Disordered" evidence="14">
    <location>
        <begin position="1"/>
        <end position="23"/>
    </location>
</feature>
<dbReference type="SUPFAM" id="SSF47769">
    <property type="entry name" value="SAM/Pointed domain"/>
    <property type="match status" value="1"/>
</dbReference>
<evidence type="ECO:0000313" key="16">
    <source>
        <dbReference type="EMBL" id="CAK9872741.1"/>
    </source>
</evidence>
<keyword evidence="7" id="KW-0677">Repeat</keyword>
<evidence type="ECO:0000256" key="6">
    <source>
        <dbReference type="ARBA" id="ARBA00022664"/>
    </source>
</evidence>
<keyword evidence="13" id="KW-0539">Nucleus</keyword>
<keyword evidence="4" id="KW-0813">Transport</keyword>
<keyword evidence="6" id="KW-0507">mRNA processing</keyword>
<protein>
    <recommendedName>
        <fullName evidence="15">SAM domain-containing protein</fullName>
    </recommendedName>
</protein>
<name>A0ABP1BBU2_9BRYO</name>
<dbReference type="Pfam" id="PF00536">
    <property type="entry name" value="SAM_1"/>
    <property type="match status" value="1"/>
</dbReference>
<dbReference type="PANTHER" id="PTHR10627">
    <property type="entry name" value="SCP160"/>
    <property type="match status" value="1"/>
</dbReference>
<dbReference type="Proteomes" id="UP001497522">
    <property type="component" value="Chromosome 3"/>
</dbReference>
<feature type="region of interest" description="Disordered" evidence="14">
    <location>
        <begin position="102"/>
        <end position="121"/>
    </location>
</feature>
<evidence type="ECO:0000256" key="13">
    <source>
        <dbReference type="ARBA" id="ARBA00023242"/>
    </source>
</evidence>
<keyword evidence="5" id="KW-0963">Cytoplasm</keyword>
<keyword evidence="9" id="KW-0810">Translation regulation</keyword>
<reference evidence="16" key="1">
    <citation type="submission" date="2024-03" db="EMBL/GenBank/DDBJ databases">
        <authorList>
            <consortium name="ELIXIR-Norway"/>
            <consortium name="Elixir Norway"/>
        </authorList>
    </citation>
    <scope>NUCLEOTIDE SEQUENCE</scope>
</reference>
<evidence type="ECO:0000259" key="15">
    <source>
        <dbReference type="PROSITE" id="PS50105"/>
    </source>
</evidence>
<evidence type="ECO:0000256" key="3">
    <source>
        <dbReference type="ARBA" id="ARBA00009548"/>
    </source>
</evidence>
<keyword evidence="8" id="KW-0509">mRNA transport</keyword>
<comment type="subcellular location">
    <subcellularLocation>
        <location evidence="2">Cytoplasm</location>
    </subcellularLocation>
    <subcellularLocation>
        <location evidence="1">Nucleus</location>
    </subcellularLocation>
</comment>
<evidence type="ECO:0000256" key="5">
    <source>
        <dbReference type="ARBA" id="ARBA00022490"/>
    </source>
</evidence>
<evidence type="ECO:0000256" key="14">
    <source>
        <dbReference type="SAM" id="MobiDB-lite"/>
    </source>
</evidence>
<dbReference type="InterPro" id="IPR013761">
    <property type="entry name" value="SAM/pointed_sf"/>
</dbReference>
<evidence type="ECO:0000256" key="10">
    <source>
        <dbReference type="ARBA" id="ARBA00022884"/>
    </source>
</evidence>
<sequence>MEMYTDQANGGRNPRKRSIRDRLGGGNVVQLAIGRQAKIRRVWKDDDGKWKHDLYEDMEEPGMQQINGQIRSQDLRSKLARPNLRLVRQRKGGLSVGVTDLREKLSGSSSQPPPVSRAQGGVGLQRQLTSFVRNSSSGAQAASHQVPLHHLKQTAPVIRTPAGGSKQTVTGLLQSLGLAKYSLIFQAEEVDMAALQHMSDSDLKELGMPMGPRKKILLALGHSKISALS</sequence>
<dbReference type="InterPro" id="IPR018545">
    <property type="entry name" value="Btz_dom"/>
</dbReference>
<dbReference type="EMBL" id="OZ023704">
    <property type="protein sequence ID" value="CAK9872741.1"/>
    <property type="molecule type" value="Genomic_DNA"/>
</dbReference>
<dbReference type="PANTHER" id="PTHR10627:SF74">
    <property type="entry name" value="OS08G0526500 PROTEIN"/>
    <property type="match status" value="1"/>
</dbReference>
<organism evidence="16 17">
    <name type="scientific">Sphagnum jensenii</name>
    <dbReference type="NCBI Taxonomy" id="128206"/>
    <lineage>
        <taxon>Eukaryota</taxon>
        <taxon>Viridiplantae</taxon>
        <taxon>Streptophyta</taxon>
        <taxon>Embryophyta</taxon>
        <taxon>Bryophyta</taxon>
        <taxon>Sphagnophytina</taxon>
        <taxon>Sphagnopsida</taxon>
        <taxon>Sphagnales</taxon>
        <taxon>Sphagnaceae</taxon>
        <taxon>Sphagnum</taxon>
    </lineage>
</organism>
<dbReference type="Pfam" id="PF09405">
    <property type="entry name" value="Btz"/>
    <property type="match status" value="1"/>
</dbReference>
<keyword evidence="11" id="KW-0866">Nonsense-mediated mRNA decay</keyword>
<evidence type="ECO:0000256" key="4">
    <source>
        <dbReference type="ARBA" id="ARBA00022448"/>
    </source>
</evidence>
<evidence type="ECO:0000256" key="12">
    <source>
        <dbReference type="ARBA" id="ARBA00023187"/>
    </source>
</evidence>
<evidence type="ECO:0000313" key="17">
    <source>
        <dbReference type="Proteomes" id="UP001497522"/>
    </source>
</evidence>
<evidence type="ECO:0000256" key="11">
    <source>
        <dbReference type="ARBA" id="ARBA00023161"/>
    </source>
</evidence>
<evidence type="ECO:0000256" key="7">
    <source>
        <dbReference type="ARBA" id="ARBA00022737"/>
    </source>
</evidence>
<keyword evidence="10" id="KW-0694">RNA-binding</keyword>
<evidence type="ECO:0000256" key="8">
    <source>
        <dbReference type="ARBA" id="ARBA00022816"/>
    </source>
</evidence>
<evidence type="ECO:0000256" key="2">
    <source>
        <dbReference type="ARBA" id="ARBA00004496"/>
    </source>
</evidence>
<feature type="domain" description="SAM" evidence="15">
    <location>
        <begin position="164"/>
        <end position="218"/>
    </location>
</feature>
<dbReference type="PROSITE" id="PS50105">
    <property type="entry name" value="SAM_DOMAIN"/>
    <property type="match status" value="1"/>
</dbReference>
<gene>
    <name evidence="16" type="ORF">CSSPJE1EN2_LOCUS15311</name>
</gene>
<evidence type="ECO:0000256" key="1">
    <source>
        <dbReference type="ARBA" id="ARBA00004123"/>
    </source>
</evidence>
<dbReference type="Gene3D" id="1.10.150.50">
    <property type="entry name" value="Transcription Factor, Ets-1"/>
    <property type="match status" value="1"/>
</dbReference>
<keyword evidence="17" id="KW-1185">Reference proteome</keyword>
<evidence type="ECO:0000256" key="9">
    <source>
        <dbReference type="ARBA" id="ARBA00022845"/>
    </source>
</evidence>
<dbReference type="SMART" id="SM00454">
    <property type="entry name" value="SAM"/>
    <property type="match status" value="1"/>
</dbReference>
<comment type="similarity">
    <text evidence="3">Belongs to the CASC3 family.</text>
</comment>
<keyword evidence="12" id="KW-0508">mRNA splicing</keyword>
<accession>A0ABP1BBU2</accession>
<feature type="compositionally biased region" description="Polar residues" evidence="14">
    <location>
        <begin position="1"/>
        <end position="10"/>
    </location>
</feature>
<proteinExistence type="inferred from homology"/>
<dbReference type="InterPro" id="IPR001660">
    <property type="entry name" value="SAM"/>
</dbReference>